<reference evidence="2 3" key="1">
    <citation type="submission" date="2019-01" db="EMBL/GenBank/DDBJ databases">
        <authorList>
            <person name="Chen W.-M."/>
        </authorList>
    </citation>
    <scope>NUCLEOTIDE SEQUENCE [LARGE SCALE GENOMIC DNA]</scope>
    <source>
        <strain evidence="2 3">CCP-6</strain>
    </source>
</reference>
<protein>
    <submittedName>
        <fullName evidence="2">MarR family transcriptional regulator</fullName>
    </submittedName>
</protein>
<dbReference type="Proteomes" id="UP000282957">
    <property type="component" value="Unassembled WGS sequence"/>
</dbReference>
<dbReference type="SUPFAM" id="SSF46785">
    <property type="entry name" value="Winged helix' DNA-binding domain"/>
    <property type="match status" value="1"/>
</dbReference>
<dbReference type="InterPro" id="IPR036390">
    <property type="entry name" value="WH_DNA-bd_sf"/>
</dbReference>
<dbReference type="PANTHER" id="PTHR33164">
    <property type="entry name" value="TRANSCRIPTIONAL REGULATOR, MARR FAMILY"/>
    <property type="match status" value="1"/>
</dbReference>
<dbReference type="InterPro" id="IPR000835">
    <property type="entry name" value="HTH_MarR-typ"/>
</dbReference>
<dbReference type="EMBL" id="SACL01000003">
    <property type="protein sequence ID" value="RVT97158.1"/>
    <property type="molecule type" value="Genomic_DNA"/>
</dbReference>
<dbReference type="InterPro" id="IPR036388">
    <property type="entry name" value="WH-like_DNA-bd_sf"/>
</dbReference>
<dbReference type="GO" id="GO:0006950">
    <property type="term" value="P:response to stress"/>
    <property type="evidence" value="ECO:0007669"/>
    <property type="project" value="TreeGrafter"/>
</dbReference>
<dbReference type="PANTHER" id="PTHR33164:SF95">
    <property type="entry name" value="TRANSCRIPTIONAL REGULATOR"/>
    <property type="match status" value="1"/>
</dbReference>
<evidence type="ECO:0000313" key="3">
    <source>
        <dbReference type="Proteomes" id="UP000282957"/>
    </source>
</evidence>
<sequence>MTRLPLWRRPGFLVRRLHQIHSAIFHEECAAFDITPVQYAVLSTISLTPGADQQSIAQDVGIDRTNVADVLSRLARRGLIRRQRGEADRRATLAWLTPEGETLTRAMLSAMRNAQERLLNPLDETERDTFMSLLLRLIDANNDASRAALGPAKVERAA</sequence>
<dbReference type="OrthoDB" id="7349109at2"/>
<dbReference type="PROSITE" id="PS50995">
    <property type="entry name" value="HTH_MARR_2"/>
    <property type="match status" value="1"/>
</dbReference>
<dbReference type="Gene3D" id="1.10.10.10">
    <property type="entry name" value="Winged helix-like DNA-binding domain superfamily/Winged helix DNA-binding domain"/>
    <property type="match status" value="1"/>
</dbReference>
<organism evidence="2 3">
    <name type="scientific">Rhodovarius crocodyli</name>
    <dbReference type="NCBI Taxonomy" id="1979269"/>
    <lineage>
        <taxon>Bacteria</taxon>
        <taxon>Pseudomonadati</taxon>
        <taxon>Pseudomonadota</taxon>
        <taxon>Alphaproteobacteria</taxon>
        <taxon>Acetobacterales</taxon>
        <taxon>Roseomonadaceae</taxon>
        <taxon>Rhodovarius</taxon>
    </lineage>
</organism>
<evidence type="ECO:0000313" key="2">
    <source>
        <dbReference type="EMBL" id="RVT97158.1"/>
    </source>
</evidence>
<accession>A0A437MHM6</accession>
<dbReference type="GO" id="GO:0003700">
    <property type="term" value="F:DNA-binding transcription factor activity"/>
    <property type="evidence" value="ECO:0007669"/>
    <property type="project" value="InterPro"/>
</dbReference>
<dbReference type="InterPro" id="IPR039422">
    <property type="entry name" value="MarR/SlyA-like"/>
</dbReference>
<proteinExistence type="predicted"/>
<name>A0A437MHM6_9PROT</name>
<evidence type="ECO:0000259" key="1">
    <source>
        <dbReference type="PROSITE" id="PS50995"/>
    </source>
</evidence>
<dbReference type="PRINTS" id="PR00598">
    <property type="entry name" value="HTHMARR"/>
</dbReference>
<dbReference type="AlphaFoldDB" id="A0A437MHM6"/>
<dbReference type="Pfam" id="PF01047">
    <property type="entry name" value="MarR"/>
    <property type="match status" value="1"/>
</dbReference>
<feature type="domain" description="HTH marR-type" evidence="1">
    <location>
        <begin position="10"/>
        <end position="139"/>
    </location>
</feature>
<dbReference type="SMART" id="SM00347">
    <property type="entry name" value="HTH_MARR"/>
    <property type="match status" value="1"/>
</dbReference>
<comment type="caution">
    <text evidence="2">The sequence shown here is derived from an EMBL/GenBank/DDBJ whole genome shotgun (WGS) entry which is preliminary data.</text>
</comment>
<gene>
    <name evidence="2" type="ORF">EOD42_12040</name>
</gene>
<keyword evidence="3" id="KW-1185">Reference proteome</keyword>